<dbReference type="AlphaFoldDB" id="A0A3M7KZ29"/>
<keyword evidence="3" id="KW-0963">Cytoplasm</keyword>
<dbReference type="Gene3D" id="1.25.40.280">
    <property type="entry name" value="alix/aip1 like domains"/>
    <property type="match status" value="1"/>
</dbReference>
<comment type="caution">
    <text evidence="7">The sequence shown here is derived from an EMBL/GenBank/DDBJ whole genome shotgun (WGS) entry which is preliminary data.</text>
</comment>
<evidence type="ECO:0000256" key="5">
    <source>
        <dbReference type="SAM" id="Coils"/>
    </source>
</evidence>
<evidence type="ECO:0000259" key="6">
    <source>
        <dbReference type="PROSITE" id="PS51180"/>
    </source>
</evidence>
<evidence type="ECO:0000256" key="4">
    <source>
        <dbReference type="ARBA" id="ARBA00022753"/>
    </source>
</evidence>
<dbReference type="Gene3D" id="1.20.140.50">
    <property type="entry name" value="alix/aip1 like domains"/>
    <property type="match status" value="1"/>
</dbReference>
<evidence type="ECO:0000256" key="1">
    <source>
        <dbReference type="ARBA" id="ARBA00004177"/>
    </source>
</evidence>
<comment type="subcellular location">
    <subcellularLocation>
        <location evidence="2">Cytoplasm</location>
    </subcellularLocation>
    <subcellularLocation>
        <location evidence="1">Endosome</location>
    </subcellularLocation>
</comment>
<dbReference type="PANTHER" id="PTHR23030:SF30">
    <property type="entry name" value="TYROSINE-PROTEIN PHOSPHATASE NON-RECEPTOR TYPE 23"/>
    <property type="match status" value="1"/>
</dbReference>
<feature type="coiled-coil region" evidence="5">
    <location>
        <begin position="487"/>
        <end position="518"/>
    </location>
</feature>
<dbReference type="Proteomes" id="UP000279271">
    <property type="component" value="Unassembled WGS sequence"/>
</dbReference>
<dbReference type="InterPro" id="IPR025304">
    <property type="entry name" value="ALIX_V_dom"/>
</dbReference>
<dbReference type="InterPro" id="IPR038499">
    <property type="entry name" value="BRO1_sf"/>
</dbReference>
<sequence length="955" mass="104399">YAWQQHISPKLTQLFGRLAAEPEATNLALAQAWTYLPVLTEGSKALKTAEMCLTNHQQLIDFQMHRNTGVQLGFLGPMGKVWENGSVQVVQGADSLPSECHPRDRLKGALLESIAEIIYIPIYDTAATVSGGVLAVLELMVSSDAHDPQVVANTIACVARILDSLALHLSSSGSTGECCPWHKHPAQLAARARALKPRRPDHFCLTHDAMTSTILLAVHCKKGESLDLRKAVNTYVAGTYGVQAAEEAGDDMQEIQSLRDDIVNLSGSLQHLRRTLSKYYRMLALMESRFPLSRSQEGVNLTFSWADAFKPSKRAEQASLDFERAAILFNLGAVASQQGLACERRSEAGLRESARVFQEAAGYFAALREGPCLRIERPAPMDLTPEAADMLCHMMLAQAQECVFEKAAADRKSPALLARLSKQVSSYYDDCSRLLTSAPLTSHFDKSWVAHAGVKSMLYDVEAIVQSSAALAAADPLAGVAQEIARLKAAQIVLARARKDAKATSKELQENVAAKESQVAQRLAKAERENATVYLQRVPAEADLPPIAPASLVKPVAPADLEAVDDEVRNLFSSVIPDASAKALSRYTDMVDIVIRKATEALDAASDEARLRLREWDLPEASALEAGSVAALPDAVRAELEDVERSGGLKHLQEVAQQVKEVRRVAVEELQAVARDLANEEADDEQLRAHYGSRWNRAPSSQLTRGLRDRVAGYQSNLAVAGESDSRLERRLAGESAAFAALGIEAAAAEMPRLQAPMLSVDNMGPAAAVTTLRTALEGLDTLSAQRASLEEGLKERKQRDNVLPKLLAAPRDAEALFREEIKKYDDLVDEVDANVAKQGQLLAAIRPALATYKADYGYEDWKRACNGAAAGIRQQCARFKELQDNLAEGLRFYMSLQEAIAQLRQHVGDHILTRRMQRDEMVEELRRHQGSQVSHGSGGHVHNLGTYLSDVFRK</sequence>
<name>A0A3M7KZ29_AUXPR</name>
<protein>
    <recommendedName>
        <fullName evidence="6">BRO1 domain-containing protein</fullName>
    </recommendedName>
</protein>
<accession>A0A3M7KZ29</accession>
<evidence type="ECO:0000313" key="8">
    <source>
        <dbReference type="Proteomes" id="UP000279271"/>
    </source>
</evidence>
<dbReference type="Pfam" id="PF03097">
    <property type="entry name" value="BRO1"/>
    <property type="match status" value="1"/>
</dbReference>
<dbReference type="SMART" id="SM01041">
    <property type="entry name" value="BRO1"/>
    <property type="match status" value="1"/>
</dbReference>
<dbReference type="EMBL" id="QOKY01000177">
    <property type="protein sequence ID" value="RMZ54542.1"/>
    <property type="molecule type" value="Genomic_DNA"/>
</dbReference>
<dbReference type="Pfam" id="PF13949">
    <property type="entry name" value="ALIX_LYPXL_bnd"/>
    <property type="match status" value="1"/>
</dbReference>
<keyword evidence="4" id="KW-0967">Endosome</keyword>
<reference evidence="8" key="1">
    <citation type="journal article" date="2018" name="Algal Res.">
        <title>Characterization of plant carbon substrate utilization by Auxenochlorella protothecoides.</title>
        <authorList>
            <person name="Vogler B.W."/>
            <person name="Starkenburg S.R."/>
            <person name="Sudasinghe N."/>
            <person name="Schambach J.Y."/>
            <person name="Rollin J.A."/>
            <person name="Pattathil S."/>
            <person name="Barry A.N."/>
        </authorList>
    </citation>
    <scope>NUCLEOTIDE SEQUENCE [LARGE SCALE GENOMIC DNA]</scope>
    <source>
        <strain evidence="8">UTEX 25</strain>
    </source>
</reference>
<dbReference type="GO" id="GO:0043328">
    <property type="term" value="P:protein transport to vacuole involved in ubiquitin-dependent protein catabolic process via the multivesicular body sorting pathway"/>
    <property type="evidence" value="ECO:0007669"/>
    <property type="project" value="TreeGrafter"/>
</dbReference>
<dbReference type="GO" id="GO:0005768">
    <property type="term" value="C:endosome"/>
    <property type="evidence" value="ECO:0007669"/>
    <property type="project" value="UniProtKB-SubCell"/>
</dbReference>
<dbReference type="PANTHER" id="PTHR23030">
    <property type="entry name" value="PCD6 INTERACTING PROTEIN-RELATED"/>
    <property type="match status" value="1"/>
</dbReference>
<keyword evidence="5" id="KW-0175">Coiled coil</keyword>
<organism evidence="7 8">
    <name type="scientific">Auxenochlorella protothecoides</name>
    <name type="common">Green microalga</name>
    <name type="synonym">Chlorella protothecoides</name>
    <dbReference type="NCBI Taxonomy" id="3075"/>
    <lineage>
        <taxon>Eukaryota</taxon>
        <taxon>Viridiplantae</taxon>
        <taxon>Chlorophyta</taxon>
        <taxon>core chlorophytes</taxon>
        <taxon>Trebouxiophyceae</taxon>
        <taxon>Chlorellales</taxon>
        <taxon>Chlorellaceae</taxon>
        <taxon>Auxenochlorella</taxon>
    </lineage>
</organism>
<evidence type="ECO:0000256" key="3">
    <source>
        <dbReference type="ARBA" id="ARBA00022490"/>
    </source>
</evidence>
<evidence type="ECO:0000256" key="2">
    <source>
        <dbReference type="ARBA" id="ARBA00004496"/>
    </source>
</evidence>
<dbReference type="InterPro" id="IPR004328">
    <property type="entry name" value="BRO1_dom"/>
</dbReference>
<proteinExistence type="predicted"/>
<gene>
    <name evidence="7" type="ORF">APUTEX25_002117</name>
</gene>
<feature type="non-terminal residue" evidence="7">
    <location>
        <position position="1"/>
    </location>
</feature>
<feature type="domain" description="BRO1" evidence="6">
    <location>
        <begin position="214"/>
        <end position="609"/>
    </location>
</feature>
<dbReference type="PROSITE" id="PS51180">
    <property type="entry name" value="BRO1"/>
    <property type="match status" value="1"/>
</dbReference>
<evidence type="ECO:0000313" key="7">
    <source>
        <dbReference type="EMBL" id="RMZ54542.1"/>
    </source>
</evidence>
<dbReference type="Gene3D" id="1.20.120.560">
    <property type="entry name" value="alix/aip1 in complex with the ypdl late domain"/>
    <property type="match status" value="1"/>
</dbReference>